<comment type="caution">
    <text evidence="2">The sequence shown here is derived from an EMBL/GenBank/DDBJ whole genome shotgun (WGS) entry which is preliminary data.</text>
</comment>
<dbReference type="Proteomes" id="UP000541444">
    <property type="component" value="Unassembled WGS sequence"/>
</dbReference>
<sequence>MVKTRSQRARHAVEGRLTIKVAEVEGLNTKERLIEVHRHFWYERLLWTRDMIVDLEARKIIVREIALDEIADEDEMHARTLISRPPSVLSSSFDMDPTISGRSTNEENVGIEDATSIEVEHTSTRTNDTVVLSDDGEELSVKGGSDDDDYVDFPSILHSYPEDPGTLREF</sequence>
<protein>
    <submittedName>
        <fullName evidence="2">Uncharacterized protein</fullName>
    </submittedName>
</protein>
<dbReference type="AlphaFoldDB" id="A0A7J7MY23"/>
<keyword evidence="3" id="KW-1185">Reference proteome</keyword>
<organism evidence="2 3">
    <name type="scientific">Kingdonia uniflora</name>
    <dbReference type="NCBI Taxonomy" id="39325"/>
    <lineage>
        <taxon>Eukaryota</taxon>
        <taxon>Viridiplantae</taxon>
        <taxon>Streptophyta</taxon>
        <taxon>Embryophyta</taxon>
        <taxon>Tracheophyta</taxon>
        <taxon>Spermatophyta</taxon>
        <taxon>Magnoliopsida</taxon>
        <taxon>Ranunculales</taxon>
        <taxon>Circaeasteraceae</taxon>
        <taxon>Kingdonia</taxon>
    </lineage>
</organism>
<proteinExistence type="predicted"/>
<reference evidence="2 3" key="1">
    <citation type="journal article" date="2020" name="IScience">
        <title>Genome Sequencing of the Endangered Kingdonia uniflora (Circaeasteraceae, Ranunculales) Reveals Potential Mechanisms of Evolutionary Specialization.</title>
        <authorList>
            <person name="Sun Y."/>
            <person name="Deng T."/>
            <person name="Zhang A."/>
            <person name="Moore M.J."/>
            <person name="Landis J.B."/>
            <person name="Lin N."/>
            <person name="Zhang H."/>
            <person name="Zhang X."/>
            <person name="Huang J."/>
            <person name="Zhang X."/>
            <person name="Sun H."/>
            <person name="Wang H."/>
        </authorList>
    </citation>
    <scope>NUCLEOTIDE SEQUENCE [LARGE SCALE GENOMIC DNA]</scope>
    <source>
        <strain evidence="2">TB1705</strain>
        <tissue evidence="2">Leaf</tissue>
    </source>
</reference>
<gene>
    <name evidence="2" type="ORF">GIB67_030005</name>
</gene>
<name>A0A7J7MY23_9MAGN</name>
<evidence type="ECO:0000313" key="2">
    <source>
        <dbReference type="EMBL" id="KAF6159747.1"/>
    </source>
</evidence>
<accession>A0A7J7MY23</accession>
<evidence type="ECO:0000313" key="3">
    <source>
        <dbReference type="Proteomes" id="UP000541444"/>
    </source>
</evidence>
<evidence type="ECO:0000256" key="1">
    <source>
        <dbReference type="SAM" id="MobiDB-lite"/>
    </source>
</evidence>
<feature type="region of interest" description="Disordered" evidence="1">
    <location>
        <begin position="134"/>
        <end position="170"/>
    </location>
</feature>
<dbReference type="EMBL" id="JACGCM010001188">
    <property type="protein sequence ID" value="KAF6159747.1"/>
    <property type="molecule type" value="Genomic_DNA"/>
</dbReference>